<evidence type="ECO:0000313" key="4">
    <source>
        <dbReference type="EnsemblFungi" id="MAPG_02456T0"/>
    </source>
</evidence>
<reference evidence="3" key="3">
    <citation type="submission" date="2011-03" db="EMBL/GenBank/DDBJ databases">
        <title>Annotation of Magnaporthe poae ATCC 64411.</title>
        <authorList>
            <person name="Ma L.-J."/>
            <person name="Dead R."/>
            <person name="Young S.K."/>
            <person name="Zeng Q."/>
            <person name="Gargeya S."/>
            <person name="Fitzgerald M."/>
            <person name="Haas B."/>
            <person name="Abouelleil A."/>
            <person name="Alvarado L."/>
            <person name="Arachchi H.M."/>
            <person name="Berlin A."/>
            <person name="Brown A."/>
            <person name="Chapman S.B."/>
            <person name="Chen Z."/>
            <person name="Dunbar C."/>
            <person name="Freedman E."/>
            <person name="Gearin G."/>
            <person name="Gellesch M."/>
            <person name="Goldberg J."/>
            <person name="Griggs A."/>
            <person name="Gujja S."/>
            <person name="Heiman D."/>
            <person name="Howarth C."/>
            <person name="Larson L."/>
            <person name="Lui A."/>
            <person name="MacDonald P.J.P."/>
            <person name="Mehta T."/>
            <person name="Montmayeur A."/>
            <person name="Murphy C."/>
            <person name="Neiman D."/>
            <person name="Pearson M."/>
            <person name="Priest M."/>
            <person name="Roberts A."/>
            <person name="Saif S."/>
            <person name="Shea T."/>
            <person name="Shenoy N."/>
            <person name="Sisk P."/>
            <person name="Stolte C."/>
            <person name="Sykes S."/>
            <person name="Yandava C."/>
            <person name="Wortman J."/>
            <person name="Nusbaum C."/>
            <person name="Birren B."/>
        </authorList>
    </citation>
    <scope>NUCLEOTIDE SEQUENCE</scope>
    <source>
        <strain evidence="3">ATCC 64411</strain>
    </source>
</reference>
<feature type="region of interest" description="Disordered" evidence="1">
    <location>
        <begin position="1"/>
        <end position="29"/>
    </location>
</feature>
<feature type="transmembrane region" description="Helical" evidence="2">
    <location>
        <begin position="43"/>
        <end position="60"/>
    </location>
</feature>
<sequence>MDEKWRFLRKGEAASPPPPPPPYARPRGYKRDHLLAGRRPRQAVVICLVLLSLALSWPVMKGKGIWIAATAATAAVAQKHTSAPFEPFPDCPRPRKTLAAYTRLRGVPAGGGRAEADLAWTLGDIARHDENGNTVLYPGTYKVQIDEPVLATAEFTLTGEPVVLDKWPALPKPPNKGTRK</sequence>
<dbReference type="OrthoDB" id="47059at2759"/>
<dbReference type="VEuPathDB" id="FungiDB:MAPG_02456"/>
<gene>
    <name evidence="3" type="ORF">MAPG_02456</name>
</gene>
<dbReference type="eggNOG" id="ENOG502QQ55">
    <property type="taxonomic scope" value="Eukaryota"/>
</dbReference>
<name>A0A0C4DRE9_MAGP6</name>
<protein>
    <submittedName>
        <fullName evidence="3 4">Uncharacterized protein</fullName>
    </submittedName>
</protein>
<keyword evidence="2" id="KW-1133">Transmembrane helix</keyword>
<reference evidence="5" key="1">
    <citation type="submission" date="2010-05" db="EMBL/GenBank/DDBJ databases">
        <title>The genome sequence of Magnaporthe poae strain ATCC 64411.</title>
        <authorList>
            <person name="Ma L.-J."/>
            <person name="Dead R."/>
            <person name="Young S."/>
            <person name="Zeng Q."/>
            <person name="Koehrsen M."/>
            <person name="Alvarado L."/>
            <person name="Berlin A."/>
            <person name="Chapman S.B."/>
            <person name="Chen Z."/>
            <person name="Freedman E."/>
            <person name="Gellesch M."/>
            <person name="Goldberg J."/>
            <person name="Griggs A."/>
            <person name="Gujja S."/>
            <person name="Heilman E.R."/>
            <person name="Heiman D."/>
            <person name="Hepburn T."/>
            <person name="Howarth C."/>
            <person name="Jen D."/>
            <person name="Larson L."/>
            <person name="Mehta T."/>
            <person name="Neiman D."/>
            <person name="Pearson M."/>
            <person name="Roberts A."/>
            <person name="Saif S."/>
            <person name="Shea T."/>
            <person name="Shenoy N."/>
            <person name="Sisk P."/>
            <person name="Stolte C."/>
            <person name="Sykes S."/>
            <person name="Walk T."/>
            <person name="White J."/>
            <person name="Yandava C."/>
            <person name="Haas B."/>
            <person name="Nusbaum C."/>
            <person name="Birren B."/>
        </authorList>
    </citation>
    <scope>NUCLEOTIDE SEQUENCE [LARGE SCALE GENOMIC DNA]</scope>
    <source>
        <strain evidence="5">ATCC 64411 / 73-15</strain>
    </source>
</reference>
<accession>A0A0C4DRE9</accession>
<reference evidence="4" key="4">
    <citation type="journal article" date="2015" name="G3 (Bethesda)">
        <title>Genome sequences of three phytopathogenic species of the Magnaporthaceae family of fungi.</title>
        <authorList>
            <person name="Okagaki L.H."/>
            <person name="Nunes C.C."/>
            <person name="Sailsbery J."/>
            <person name="Clay B."/>
            <person name="Brown D."/>
            <person name="John T."/>
            <person name="Oh Y."/>
            <person name="Young N."/>
            <person name="Fitzgerald M."/>
            <person name="Haas B.J."/>
            <person name="Zeng Q."/>
            <person name="Young S."/>
            <person name="Adiconis X."/>
            <person name="Fan L."/>
            <person name="Levin J.Z."/>
            <person name="Mitchell T.K."/>
            <person name="Okubara P.A."/>
            <person name="Farman M.L."/>
            <person name="Kohn L.M."/>
            <person name="Birren B."/>
            <person name="Ma L.-J."/>
            <person name="Dean R.A."/>
        </authorList>
    </citation>
    <scope>NUCLEOTIDE SEQUENCE</scope>
    <source>
        <strain evidence="4">ATCC 64411 / 73-15</strain>
    </source>
</reference>
<dbReference type="STRING" id="644358.A0A0C4DRE9"/>
<proteinExistence type="predicted"/>
<dbReference type="EMBL" id="GL876967">
    <property type="protein sequence ID" value="KLU83395.1"/>
    <property type="molecule type" value="Genomic_DNA"/>
</dbReference>
<dbReference type="EMBL" id="ADBL01000613">
    <property type="status" value="NOT_ANNOTATED_CDS"/>
    <property type="molecule type" value="Genomic_DNA"/>
</dbReference>
<evidence type="ECO:0000256" key="2">
    <source>
        <dbReference type="SAM" id="Phobius"/>
    </source>
</evidence>
<feature type="compositionally biased region" description="Basic and acidic residues" evidence="1">
    <location>
        <begin position="1"/>
        <end position="12"/>
    </location>
</feature>
<keyword evidence="2" id="KW-0812">Transmembrane</keyword>
<dbReference type="AlphaFoldDB" id="A0A0C4DRE9"/>
<keyword evidence="5" id="KW-1185">Reference proteome</keyword>
<feature type="compositionally biased region" description="Pro residues" evidence="1">
    <location>
        <begin position="15"/>
        <end position="24"/>
    </location>
</feature>
<dbReference type="Proteomes" id="UP000011715">
    <property type="component" value="Unassembled WGS sequence"/>
</dbReference>
<dbReference type="EnsemblFungi" id="MAPG_02456T0">
    <property type="protein sequence ID" value="MAPG_02456T0"/>
    <property type="gene ID" value="MAPG_02456"/>
</dbReference>
<keyword evidence="2" id="KW-0472">Membrane</keyword>
<evidence type="ECO:0000256" key="1">
    <source>
        <dbReference type="SAM" id="MobiDB-lite"/>
    </source>
</evidence>
<evidence type="ECO:0000313" key="3">
    <source>
        <dbReference type="EMBL" id="KLU83395.1"/>
    </source>
</evidence>
<reference evidence="4" key="5">
    <citation type="submission" date="2015-06" db="UniProtKB">
        <authorList>
            <consortium name="EnsemblFungi"/>
        </authorList>
    </citation>
    <scope>IDENTIFICATION</scope>
    <source>
        <strain evidence="4">ATCC 64411</strain>
    </source>
</reference>
<reference evidence="3" key="2">
    <citation type="submission" date="2010-05" db="EMBL/GenBank/DDBJ databases">
        <title>The Genome Sequence of Magnaporthe poae strain ATCC 64411.</title>
        <authorList>
            <consortium name="The Broad Institute Genome Sequencing Platform"/>
            <consortium name="Broad Institute Genome Sequencing Center for Infectious Disease"/>
            <person name="Ma L.-J."/>
            <person name="Dead R."/>
            <person name="Young S."/>
            <person name="Zeng Q."/>
            <person name="Koehrsen M."/>
            <person name="Alvarado L."/>
            <person name="Berlin A."/>
            <person name="Chapman S.B."/>
            <person name="Chen Z."/>
            <person name="Freedman E."/>
            <person name="Gellesch M."/>
            <person name="Goldberg J."/>
            <person name="Griggs A."/>
            <person name="Gujja S."/>
            <person name="Heilman E.R."/>
            <person name="Heiman D."/>
            <person name="Hepburn T."/>
            <person name="Howarth C."/>
            <person name="Jen D."/>
            <person name="Larson L."/>
            <person name="Mehta T."/>
            <person name="Neiman D."/>
            <person name="Pearson M."/>
            <person name="Roberts A."/>
            <person name="Saif S."/>
            <person name="Shea T."/>
            <person name="Shenoy N."/>
            <person name="Sisk P."/>
            <person name="Stolte C."/>
            <person name="Sykes S."/>
            <person name="Walk T."/>
            <person name="White J."/>
            <person name="Yandava C."/>
            <person name="Haas B."/>
            <person name="Nusbaum C."/>
            <person name="Birren B."/>
        </authorList>
    </citation>
    <scope>NUCLEOTIDE SEQUENCE</scope>
    <source>
        <strain evidence="3">ATCC 64411</strain>
    </source>
</reference>
<evidence type="ECO:0000313" key="5">
    <source>
        <dbReference type="Proteomes" id="UP000011715"/>
    </source>
</evidence>
<dbReference type="EMBL" id="ADBL01000614">
    <property type="status" value="NOT_ANNOTATED_CDS"/>
    <property type="molecule type" value="Genomic_DNA"/>
</dbReference>
<organism evidence="4 5">
    <name type="scientific">Magnaporthiopsis poae (strain ATCC 64411 / 73-15)</name>
    <name type="common">Kentucky bluegrass fungus</name>
    <name type="synonym">Magnaporthe poae</name>
    <dbReference type="NCBI Taxonomy" id="644358"/>
    <lineage>
        <taxon>Eukaryota</taxon>
        <taxon>Fungi</taxon>
        <taxon>Dikarya</taxon>
        <taxon>Ascomycota</taxon>
        <taxon>Pezizomycotina</taxon>
        <taxon>Sordariomycetes</taxon>
        <taxon>Sordariomycetidae</taxon>
        <taxon>Magnaporthales</taxon>
        <taxon>Magnaporthaceae</taxon>
        <taxon>Magnaporthiopsis</taxon>
    </lineage>
</organism>